<dbReference type="HOGENOM" id="CLU_1514525_0_0_1"/>
<evidence type="ECO:0000256" key="4">
    <source>
        <dbReference type="ARBA" id="ARBA00022989"/>
    </source>
</evidence>
<evidence type="ECO:0000313" key="7">
    <source>
        <dbReference type="EMBL" id="ACI64733.1"/>
    </source>
</evidence>
<evidence type="ECO:0000256" key="1">
    <source>
        <dbReference type="ARBA" id="ARBA00004141"/>
    </source>
</evidence>
<proteinExistence type="inferred from homology"/>
<dbReference type="EMBL" id="CP001160">
    <property type="protein sequence ID" value="ACI64733.1"/>
    <property type="molecule type" value="Genomic_DNA"/>
</dbReference>
<keyword evidence="3 6" id="KW-0812">Transmembrane</keyword>
<keyword evidence="8" id="KW-1185">Reference proteome</keyword>
<comment type="subcellular location">
    <subcellularLocation>
        <location evidence="1">Membrane</location>
        <topology evidence="1">Multi-pass membrane protein</topology>
    </subcellularLocation>
</comment>
<dbReference type="OMA" id="QMEHHEL"/>
<dbReference type="STRING" id="35128.B5YP34"/>
<dbReference type="KEGG" id="tps:THAPS_35713"/>
<dbReference type="Proteomes" id="UP000001449">
    <property type="component" value="Chromosome 7"/>
</dbReference>
<dbReference type="RefSeq" id="XP_002296016.1">
    <property type="nucleotide sequence ID" value="XM_002295980.1"/>
</dbReference>
<feature type="transmembrane region" description="Helical" evidence="6">
    <location>
        <begin position="84"/>
        <end position="108"/>
    </location>
</feature>
<reference evidence="7 8" key="1">
    <citation type="journal article" date="2004" name="Science">
        <title>The genome of the diatom Thalassiosira pseudonana: ecology, evolution, and metabolism.</title>
        <authorList>
            <person name="Armbrust E.V."/>
            <person name="Berges J.A."/>
            <person name="Bowler C."/>
            <person name="Green B.R."/>
            <person name="Martinez D."/>
            <person name="Putnam N.H."/>
            <person name="Zhou S."/>
            <person name="Allen A.E."/>
            <person name="Apt K.E."/>
            <person name="Bechner M."/>
            <person name="Brzezinski M.A."/>
            <person name="Chaal B.K."/>
            <person name="Chiovitti A."/>
            <person name="Davis A.K."/>
            <person name="Demarest M.S."/>
            <person name="Detter J.C."/>
            <person name="Glavina T."/>
            <person name="Goodstein D."/>
            <person name="Hadi M.Z."/>
            <person name="Hellsten U."/>
            <person name="Hildebrand M."/>
            <person name="Jenkins B.D."/>
            <person name="Jurka J."/>
            <person name="Kapitonov V.V."/>
            <person name="Kroger N."/>
            <person name="Lau W.W."/>
            <person name="Lane T.W."/>
            <person name="Larimer F.W."/>
            <person name="Lippmeier J.C."/>
            <person name="Lucas S."/>
            <person name="Medina M."/>
            <person name="Montsant A."/>
            <person name="Obornik M."/>
            <person name="Parker M.S."/>
            <person name="Palenik B."/>
            <person name="Pazour G.J."/>
            <person name="Richardson P.M."/>
            <person name="Rynearson T.A."/>
            <person name="Saito M.A."/>
            <person name="Schwartz D.C."/>
            <person name="Thamatrakoln K."/>
            <person name="Valentin K."/>
            <person name="Vardi A."/>
            <person name="Wilkerson F.P."/>
            <person name="Rokhsar D.S."/>
        </authorList>
    </citation>
    <scope>NUCLEOTIDE SEQUENCE [LARGE SCALE GENOMIC DNA]</scope>
    <source>
        <strain evidence="7 8">CCMP1335</strain>
    </source>
</reference>
<dbReference type="InParanoid" id="B5YP34"/>
<dbReference type="Pfam" id="PF04117">
    <property type="entry name" value="Mpv17_PMP22"/>
    <property type="match status" value="1"/>
</dbReference>
<protein>
    <submittedName>
        <fullName evidence="7">Uncharacterized protein</fullName>
    </submittedName>
</protein>
<evidence type="ECO:0000256" key="2">
    <source>
        <dbReference type="ARBA" id="ARBA00006824"/>
    </source>
</evidence>
<keyword evidence="5 6" id="KW-0472">Membrane</keyword>
<dbReference type="PANTHER" id="PTHR11266">
    <property type="entry name" value="PEROXISOMAL MEMBRANE PROTEIN 2, PXMP2 MPV17"/>
    <property type="match status" value="1"/>
</dbReference>
<dbReference type="eggNOG" id="KOG1944">
    <property type="taxonomic scope" value="Eukaryota"/>
</dbReference>
<dbReference type="AlphaFoldDB" id="B5YP34"/>
<reference evidence="7 8" key="2">
    <citation type="journal article" date="2008" name="Nature">
        <title>The Phaeodactylum genome reveals the evolutionary history of diatom genomes.</title>
        <authorList>
            <person name="Bowler C."/>
            <person name="Allen A.E."/>
            <person name="Badger J.H."/>
            <person name="Grimwood J."/>
            <person name="Jabbari K."/>
            <person name="Kuo A."/>
            <person name="Maheswari U."/>
            <person name="Martens C."/>
            <person name="Maumus F."/>
            <person name="Otillar R.P."/>
            <person name="Rayko E."/>
            <person name="Salamov A."/>
            <person name="Vandepoele K."/>
            <person name="Beszteri B."/>
            <person name="Gruber A."/>
            <person name="Heijde M."/>
            <person name="Katinka M."/>
            <person name="Mock T."/>
            <person name="Valentin K."/>
            <person name="Verret F."/>
            <person name="Berges J.A."/>
            <person name="Brownlee C."/>
            <person name="Cadoret J.P."/>
            <person name="Chiovitti A."/>
            <person name="Choi C.J."/>
            <person name="Coesel S."/>
            <person name="De Martino A."/>
            <person name="Detter J.C."/>
            <person name="Durkin C."/>
            <person name="Falciatore A."/>
            <person name="Fournet J."/>
            <person name="Haruta M."/>
            <person name="Huysman M.J."/>
            <person name="Jenkins B.D."/>
            <person name="Jiroutova K."/>
            <person name="Jorgensen R.E."/>
            <person name="Joubert Y."/>
            <person name="Kaplan A."/>
            <person name="Kroger N."/>
            <person name="Kroth P.G."/>
            <person name="La Roche J."/>
            <person name="Lindquist E."/>
            <person name="Lommer M."/>
            <person name="Martin-Jezequel V."/>
            <person name="Lopez P.J."/>
            <person name="Lucas S."/>
            <person name="Mangogna M."/>
            <person name="McGinnis K."/>
            <person name="Medlin L.K."/>
            <person name="Montsant A."/>
            <person name="Oudot-Le Secq M.P."/>
            <person name="Napoli C."/>
            <person name="Obornik M."/>
            <person name="Parker M.S."/>
            <person name="Petit J.L."/>
            <person name="Porcel B.M."/>
            <person name="Poulsen N."/>
            <person name="Robison M."/>
            <person name="Rychlewski L."/>
            <person name="Rynearson T.A."/>
            <person name="Schmutz J."/>
            <person name="Shapiro H."/>
            <person name="Siaut M."/>
            <person name="Stanley M."/>
            <person name="Sussman M.R."/>
            <person name="Taylor A.R."/>
            <person name="Vardi A."/>
            <person name="von Dassow P."/>
            <person name="Vyverman W."/>
            <person name="Willis A."/>
            <person name="Wyrwicz L.S."/>
            <person name="Rokhsar D.S."/>
            <person name="Weissenbach J."/>
            <person name="Armbrust E.V."/>
            <person name="Green B.R."/>
            <person name="Van de Peer Y."/>
            <person name="Grigoriev I.V."/>
        </authorList>
    </citation>
    <scope>NUCLEOTIDE SEQUENCE [LARGE SCALE GENOMIC DNA]</scope>
    <source>
        <strain evidence="7 8">CCMP1335</strain>
    </source>
</reference>
<organism evidence="7 8">
    <name type="scientific">Thalassiosira pseudonana</name>
    <name type="common">Marine diatom</name>
    <name type="synonym">Cyclotella nana</name>
    <dbReference type="NCBI Taxonomy" id="35128"/>
    <lineage>
        <taxon>Eukaryota</taxon>
        <taxon>Sar</taxon>
        <taxon>Stramenopiles</taxon>
        <taxon>Ochrophyta</taxon>
        <taxon>Bacillariophyta</taxon>
        <taxon>Coscinodiscophyceae</taxon>
        <taxon>Thalassiosirophycidae</taxon>
        <taxon>Thalassiosirales</taxon>
        <taxon>Thalassiosiraceae</taxon>
        <taxon>Thalassiosira</taxon>
    </lineage>
</organism>
<comment type="caution">
    <text evidence="6">Lacks conserved residue(s) required for the propagation of feature annotation.</text>
</comment>
<feature type="non-terminal residue" evidence="7">
    <location>
        <position position="178"/>
    </location>
</feature>
<dbReference type="PaxDb" id="35128-Thaps35713"/>
<evidence type="ECO:0000256" key="6">
    <source>
        <dbReference type="RuleBase" id="RU363053"/>
    </source>
</evidence>
<evidence type="ECO:0000256" key="3">
    <source>
        <dbReference type="ARBA" id="ARBA00022692"/>
    </source>
</evidence>
<dbReference type="GeneID" id="7450634"/>
<evidence type="ECO:0000256" key="5">
    <source>
        <dbReference type="ARBA" id="ARBA00023136"/>
    </source>
</evidence>
<evidence type="ECO:0000313" key="8">
    <source>
        <dbReference type="Proteomes" id="UP000001449"/>
    </source>
</evidence>
<dbReference type="PANTHER" id="PTHR11266:SF80">
    <property type="entry name" value="PEROXISOMAL MEMBRANE PROTEIN 2"/>
    <property type="match status" value="1"/>
</dbReference>
<dbReference type="InterPro" id="IPR007248">
    <property type="entry name" value="Mpv17_PMP22"/>
</dbReference>
<dbReference type="GO" id="GO:0016020">
    <property type="term" value="C:membrane"/>
    <property type="evidence" value="ECO:0007669"/>
    <property type="project" value="UniProtKB-SubCell"/>
</dbReference>
<gene>
    <name evidence="7" type="ORF">THAPS_35713</name>
</gene>
<dbReference type="GO" id="GO:0005737">
    <property type="term" value="C:cytoplasm"/>
    <property type="evidence" value="ECO:0000318"/>
    <property type="project" value="GO_Central"/>
</dbReference>
<sequence>TIAKWYMNQMEHHELRTKCVSAGILGVVGDVCAQEVGRYFGLDKQRMLAMFFDGLLTTGPLLHFQQQQLDKASITRKRFLTALVHVSFDNFIMAVLYVFLMMVATAIFEGRYLHIPHELQHDFVPAVKASWTASLCGLAPMQLMSFHFLPMELRVLAVNVQDVIWVTVMSYVTHRNRH</sequence>
<keyword evidence="4 6" id="KW-1133">Transmembrane helix</keyword>
<accession>B5YP34</accession>
<comment type="similarity">
    <text evidence="2 6">Belongs to the peroxisomal membrane protein PXMP2/4 family.</text>
</comment>
<name>B5YP34_THAPS</name>